<dbReference type="Pfam" id="PF05170">
    <property type="entry name" value="AsmA"/>
    <property type="match status" value="2"/>
</dbReference>
<feature type="domain" description="AsmA" evidence="2">
    <location>
        <begin position="20"/>
        <end position="513"/>
    </location>
</feature>
<reference evidence="3" key="1">
    <citation type="submission" date="2018-06" db="EMBL/GenBank/DDBJ databases">
        <authorList>
            <person name="Zhirakovskaya E."/>
        </authorList>
    </citation>
    <scope>NUCLEOTIDE SEQUENCE</scope>
</reference>
<dbReference type="InterPro" id="IPR007844">
    <property type="entry name" value="AsmA"/>
</dbReference>
<protein>
    <recommendedName>
        <fullName evidence="2">AsmA domain-containing protein</fullName>
    </recommendedName>
</protein>
<dbReference type="PANTHER" id="PTHR30441">
    <property type="entry name" value="DUF748 DOMAIN-CONTAINING PROTEIN"/>
    <property type="match status" value="1"/>
</dbReference>
<evidence type="ECO:0000256" key="1">
    <source>
        <dbReference type="SAM" id="Phobius"/>
    </source>
</evidence>
<dbReference type="GO" id="GO:0005886">
    <property type="term" value="C:plasma membrane"/>
    <property type="evidence" value="ECO:0007669"/>
    <property type="project" value="TreeGrafter"/>
</dbReference>
<sequence>MADATQVDSESPLLKKKKSKIKILIITLATIIFSPIIVAVSVPIFFNPNDFKPEISELVEDLTGRDLTINGDISISFFPWLGLEVGAIVLSNTPEFDSEPFARVARADLKVELLPLLFDQQFELDKIAFSGFQLFLTQDEQGRSNWEDLMSDDTAENSTSESSTNLDNLAINGLDIENAQVIWRDKALGQQYEISNISISTGVLAWQQPVDFHLVAEVALNDPAMTAQIELETRIEYDLKDSRYNFNISKLQAQLQGAMFPNNSADFDLSAHVDIDVVQQQIKLTQINIDSYGIKLQSNLEITNFQDQPTFNGELQLSQSDLKTVLGKLGASPNAAQGIQSVALSTQFKGSTDAFSFSEMVLNVDENTIKGELEVVDLSLPHVTFTFAVDKLDIDKFTNQPERSVQSIEKTPSVQKEIELTHILPSLPVDMMTKLVLEGKLVVDNLITSGFMLNENVINIEAKSGKISISQQALVGEQGKVSVTLKLSEAEKIPQLTGNVNMTGVNVRALMLKLNQPLPQMEKSDAFESVDISLDLNISNNKIELSDMALNIDQTRLSGDLTIQLGAAIPEIVADLTADYLVVEDYFPPESEVEKQNTSMSVPGKNLKQSEKNTPLLTTILPKLPIEELRNLNMDVKLKLKKSSVFGVSFENSELSLQAKQGDIQLTCLGIEQSDAQLSCKIGVNTEDTKPKVSAKLDISGLNLRKLMNQLGVVLPETKGSNTFERFDLATEFSVDSTNLEFTKLLLKLDDTTLKGVLKIHAGEQPVIDAKLMVDRLNLDDYFPPASTEEDSRSNKKEHADFQEAEAQNKEGLPLDNLRRLKLDLALRVDELQAYNLKVSKVKIDLFGKKGLFRVYPLRGDLYNGVYEGKLFADFRSEKPKYKMDDQLKNIQLGSLFDDLDELSDGDKKKGKKSTTGTASAGWQLVFQGEGAQGFSGQAQFEIRDGATYKVSLSKVILNSLKGSVTGSKSSKQEAIDTTEFSRLAASMKIKNGVIQNEDLFLESEGIKATGSGKINLVTSQADYLIKANVVTGRGLLKLVEGRYIPIKVKGPLSNLSYYPDIGGGLSTLTGNVKKGSSQLGKNIKGVVEGSLKGVGDNLKKILE</sequence>
<keyword evidence="1" id="KW-1133">Transmembrane helix</keyword>
<name>A0A3B0ZDK4_9ZZZZ</name>
<evidence type="ECO:0000313" key="3">
    <source>
        <dbReference type="EMBL" id="VAW84339.1"/>
    </source>
</evidence>
<organism evidence="3">
    <name type="scientific">hydrothermal vent metagenome</name>
    <dbReference type="NCBI Taxonomy" id="652676"/>
    <lineage>
        <taxon>unclassified sequences</taxon>
        <taxon>metagenomes</taxon>
        <taxon>ecological metagenomes</taxon>
    </lineage>
</organism>
<dbReference type="AlphaFoldDB" id="A0A3B0ZDK4"/>
<dbReference type="EMBL" id="UOFO01000041">
    <property type="protein sequence ID" value="VAW84339.1"/>
    <property type="molecule type" value="Genomic_DNA"/>
</dbReference>
<keyword evidence="1" id="KW-0472">Membrane</keyword>
<gene>
    <name evidence="3" type="ORF">MNBD_GAMMA16-707</name>
</gene>
<dbReference type="InterPro" id="IPR052894">
    <property type="entry name" value="AsmA-related"/>
</dbReference>
<dbReference type="PANTHER" id="PTHR30441:SF4">
    <property type="entry name" value="PROTEIN ASMA"/>
    <property type="match status" value="1"/>
</dbReference>
<feature type="transmembrane region" description="Helical" evidence="1">
    <location>
        <begin position="23"/>
        <end position="46"/>
    </location>
</feature>
<dbReference type="GO" id="GO:0090313">
    <property type="term" value="P:regulation of protein targeting to membrane"/>
    <property type="evidence" value="ECO:0007669"/>
    <property type="project" value="TreeGrafter"/>
</dbReference>
<accession>A0A3B0ZDK4</accession>
<feature type="domain" description="AsmA" evidence="2">
    <location>
        <begin position="711"/>
        <end position="999"/>
    </location>
</feature>
<proteinExistence type="predicted"/>
<evidence type="ECO:0000259" key="2">
    <source>
        <dbReference type="Pfam" id="PF05170"/>
    </source>
</evidence>
<keyword evidence="1" id="KW-0812">Transmembrane</keyword>